<organism evidence="1 2">
    <name type="scientific">Candidatus Methylumidiphilus alinenensis</name>
    <dbReference type="NCBI Taxonomy" id="2202197"/>
    <lineage>
        <taxon>Bacteria</taxon>
        <taxon>Pseudomonadati</taxon>
        <taxon>Pseudomonadota</taxon>
        <taxon>Gammaproteobacteria</taxon>
        <taxon>Methylococcales</taxon>
        <taxon>Candidatus Methylumidiphilus</taxon>
    </lineage>
</organism>
<dbReference type="EMBL" id="QJPH01000596">
    <property type="protein sequence ID" value="PZN68765.1"/>
    <property type="molecule type" value="Genomic_DNA"/>
</dbReference>
<sequence length="59" mass="6469">MVMRQAMATTLGRSPIIKVAIIASRTMAASTGMGIMETMTDDPRHFRVGENGFRVAVER</sequence>
<dbReference type="Proteomes" id="UP000249396">
    <property type="component" value="Unassembled WGS sequence"/>
</dbReference>
<protein>
    <submittedName>
        <fullName evidence="1">Uncharacterized protein</fullName>
    </submittedName>
</protein>
<name>A0A2W4Q8B1_9GAMM</name>
<evidence type="ECO:0000313" key="1">
    <source>
        <dbReference type="EMBL" id="PZN68765.1"/>
    </source>
</evidence>
<accession>A0A2W4Q8B1</accession>
<reference evidence="1 2" key="1">
    <citation type="journal article" date="2018" name="Aquat. Microb. Ecol.">
        <title>Gammaproteobacterial methanotrophs dominate.</title>
        <authorList>
            <person name="Rissanen A.J."/>
            <person name="Saarenheimo J."/>
            <person name="Tiirola M."/>
            <person name="Peura S."/>
            <person name="Aalto S.L."/>
            <person name="Karvinen A."/>
            <person name="Nykanen H."/>
        </authorList>
    </citation>
    <scope>NUCLEOTIDE SEQUENCE [LARGE SCALE GENOMIC DNA]</scope>
    <source>
        <strain evidence="1">AMbin10</strain>
    </source>
</reference>
<dbReference type="AlphaFoldDB" id="A0A2W4Q8B1"/>
<proteinExistence type="predicted"/>
<gene>
    <name evidence="1" type="ORF">DM484_31010</name>
</gene>
<evidence type="ECO:0000313" key="2">
    <source>
        <dbReference type="Proteomes" id="UP000249396"/>
    </source>
</evidence>
<comment type="caution">
    <text evidence="1">The sequence shown here is derived from an EMBL/GenBank/DDBJ whole genome shotgun (WGS) entry which is preliminary data.</text>
</comment>